<dbReference type="GO" id="GO:0016758">
    <property type="term" value="F:hexosyltransferase activity"/>
    <property type="evidence" value="ECO:0007669"/>
    <property type="project" value="UniProtKB-ARBA"/>
</dbReference>
<protein>
    <submittedName>
        <fullName evidence="2">Unannotated protein</fullName>
    </submittedName>
</protein>
<feature type="domain" description="Erythromycin biosynthesis protein CIII-like C-terminal" evidence="1">
    <location>
        <begin position="283"/>
        <end position="381"/>
    </location>
</feature>
<dbReference type="Gene3D" id="3.40.50.2000">
    <property type="entry name" value="Glycogen Phosphorylase B"/>
    <property type="match status" value="2"/>
</dbReference>
<sequence>MKIYLVTAGSRGDFEPFYAFAKKATELGHEVYLSVTEEFFPKISNEKFSALSLPGSIQHFVDKNGVSIIKNSLDFLPNVRPFIVKLLDTAAEQILEVKPDVVLYHPTVLTAPIAARSVGAASGLVEIIPVLTPTKDFASAGLWTSNLGILNKLTYKAVILAEKLFYLETRRWSKKLGVKNIKPDFSLSLTSPAVLKRPTDWPDNTYLVGPWHEPDKEELDQLVLDFVNRKDTVYAGFGSMKKGNPQKITTEIIKGVKKLNMQVLVSTGWGGLALSQELINDPDVMFVKSVSHTKIFPLVKVILHHGGIGTTHAALRAGTPSVIVPFIVDQPWWAHKLHTQQLGPKSLPFRKLKSKKVSTRIVEALRYKQNVMNVSNKMKTDNGIKNTIRIIKEYLESKS</sequence>
<dbReference type="Pfam" id="PF06722">
    <property type="entry name" value="EryCIII-like_C"/>
    <property type="match status" value="1"/>
</dbReference>
<dbReference type="InterPro" id="IPR010610">
    <property type="entry name" value="EryCIII-like_C"/>
</dbReference>
<dbReference type="AlphaFoldDB" id="A0A6J6EDA7"/>
<evidence type="ECO:0000313" key="2">
    <source>
        <dbReference type="EMBL" id="CAB4571138.1"/>
    </source>
</evidence>
<dbReference type="SUPFAM" id="SSF53756">
    <property type="entry name" value="UDP-Glycosyltransferase/glycogen phosphorylase"/>
    <property type="match status" value="1"/>
</dbReference>
<dbReference type="InterPro" id="IPR050426">
    <property type="entry name" value="Glycosyltransferase_28"/>
</dbReference>
<dbReference type="FunFam" id="3.40.50.2000:FF:000009">
    <property type="entry name" value="Sterol 3-beta-glucosyltransferase UGT80A2"/>
    <property type="match status" value="1"/>
</dbReference>
<dbReference type="CDD" id="cd03784">
    <property type="entry name" value="GT1_Gtf-like"/>
    <property type="match status" value="1"/>
</dbReference>
<dbReference type="PANTHER" id="PTHR48050:SF13">
    <property type="entry name" value="STEROL 3-BETA-GLUCOSYLTRANSFERASE UGT80A2"/>
    <property type="match status" value="1"/>
</dbReference>
<evidence type="ECO:0000259" key="1">
    <source>
        <dbReference type="Pfam" id="PF06722"/>
    </source>
</evidence>
<organism evidence="2">
    <name type="scientific">freshwater metagenome</name>
    <dbReference type="NCBI Taxonomy" id="449393"/>
    <lineage>
        <taxon>unclassified sequences</taxon>
        <taxon>metagenomes</taxon>
        <taxon>ecological metagenomes</taxon>
    </lineage>
</organism>
<dbReference type="GO" id="GO:0008194">
    <property type="term" value="F:UDP-glycosyltransferase activity"/>
    <property type="evidence" value="ECO:0007669"/>
    <property type="project" value="InterPro"/>
</dbReference>
<dbReference type="PANTHER" id="PTHR48050">
    <property type="entry name" value="STEROL 3-BETA-GLUCOSYLTRANSFERASE"/>
    <property type="match status" value="1"/>
</dbReference>
<gene>
    <name evidence="2" type="ORF">UFOPK1740_00244</name>
</gene>
<dbReference type="EMBL" id="CAEZTU010000006">
    <property type="protein sequence ID" value="CAB4571138.1"/>
    <property type="molecule type" value="Genomic_DNA"/>
</dbReference>
<dbReference type="InterPro" id="IPR002213">
    <property type="entry name" value="UDP_glucos_trans"/>
</dbReference>
<accession>A0A6J6EDA7</accession>
<reference evidence="2" key="1">
    <citation type="submission" date="2020-05" db="EMBL/GenBank/DDBJ databases">
        <authorList>
            <person name="Chiriac C."/>
            <person name="Salcher M."/>
            <person name="Ghai R."/>
            <person name="Kavagutti S V."/>
        </authorList>
    </citation>
    <scope>NUCLEOTIDE SEQUENCE</scope>
</reference>
<proteinExistence type="predicted"/>
<name>A0A6J6EDA7_9ZZZZ</name>